<keyword evidence="2" id="KW-1185">Reference proteome</keyword>
<gene>
    <name evidence="1" type="ORF">H4Q32_027684</name>
</gene>
<organism evidence="1 2">
    <name type="scientific">Labeo rohita</name>
    <name type="common">Indian major carp</name>
    <name type="synonym">Cyprinus rohita</name>
    <dbReference type="NCBI Taxonomy" id="84645"/>
    <lineage>
        <taxon>Eukaryota</taxon>
        <taxon>Metazoa</taxon>
        <taxon>Chordata</taxon>
        <taxon>Craniata</taxon>
        <taxon>Vertebrata</taxon>
        <taxon>Euteleostomi</taxon>
        <taxon>Actinopterygii</taxon>
        <taxon>Neopterygii</taxon>
        <taxon>Teleostei</taxon>
        <taxon>Ostariophysi</taxon>
        <taxon>Cypriniformes</taxon>
        <taxon>Cyprinidae</taxon>
        <taxon>Labeoninae</taxon>
        <taxon>Labeonini</taxon>
        <taxon>Labeo</taxon>
    </lineage>
</organism>
<proteinExistence type="predicted"/>
<reference evidence="1 2" key="1">
    <citation type="submission" date="2022-01" db="EMBL/GenBank/DDBJ databases">
        <title>A high-quality chromosome-level genome assembly of rohu carp, Labeo rohita.</title>
        <authorList>
            <person name="Arick M.A. II"/>
            <person name="Hsu C.-Y."/>
            <person name="Magbanua Z."/>
            <person name="Pechanova O."/>
            <person name="Grover C."/>
            <person name="Miller E."/>
            <person name="Thrash A."/>
            <person name="Ezzel L."/>
            <person name="Alam S."/>
            <person name="Benzie J."/>
            <person name="Hamilton M."/>
            <person name="Karsi A."/>
            <person name="Lawrence M.L."/>
            <person name="Peterson D.G."/>
        </authorList>
    </citation>
    <scope>NUCLEOTIDE SEQUENCE [LARGE SCALE GENOMIC DNA]</scope>
    <source>
        <strain evidence="2">BAU-BD-2019</strain>
        <tissue evidence="1">Blood</tissue>
    </source>
</reference>
<dbReference type="Gene3D" id="3.30.420.10">
    <property type="entry name" value="Ribonuclease H-like superfamily/Ribonuclease H"/>
    <property type="match status" value="2"/>
</dbReference>
<evidence type="ECO:0000313" key="2">
    <source>
        <dbReference type="Proteomes" id="UP000830375"/>
    </source>
</evidence>
<accession>A0ABQ8KZV3</accession>
<dbReference type="InterPro" id="IPR036397">
    <property type="entry name" value="RNaseH_sf"/>
</dbReference>
<protein>
    <submittedName>
        <fullName evidence="1">P3N-PIPO polyprotein</fullName>
    </submittedName>
</protein>
<sequence length="304" mass="35038">MCLLHHALIRGGLQRNVGRRQRTIISNEVRAIIVDHVVNRGFTMAEAARRQPGGGRPCVLTDQQELAVVEMVRARNDIRLSEIEPAIENSNDTFASVPSISLPTIARLLKKHQVSMKQIYFVPFERNNVRVKQLRSEYIQRVMELDAAVNHHKYIFVDEAGFNLAKTRPRGRNLIGQRATIQVPGQRGGNILMCAAISEDGVLVWQWFQTHPRFMTLCLPPYSPFLNPNEEFFSTWRWKVYDRHPHEHVSLLQAMGEACGDITAEQCQAWIRHARKFFPRCLNNEDIHCDVDENVWPNVNDRLD</sequence>
<dbReference type="Proteomes" id="UP000830375">
    <property type="component" value="Unassembled WGS sequence"/>
</dbReference>
<comment type="caution">
    <text evidence="1">The sequence shown here is derived from an EMBL/GenBank/DDBJ whole genome shotgun (WGS) entry which is preliminary data.</text>
</comment>
<dbReference type="EMBL" id="JACTAM010002804">
    <property type="protein sequence ID" value="KAI2643019.1"/>
    <property type="molecule type" value="Genomic_DNA"/>
</dbReference>
<evidence type="ECO:0000313" key="1">
    <source>
        <dbReference type="EMBL" id="KAI2643019.1"/>
    </source>
</evidence>
<name>A0ABQ8KZV3_LABRO</name>